<evidence type="ECO:0000313" key="4">
    <source>
        <dbReference type="Proteomes" id="UP001272987"/>
    </source>
</evidence>
<keyword evidence="2" id="KW-0378">Hydrolase</keyword>
<dbReference type="Pfam" id="PF13391">
    <property type="entry name" value="HNH_2"/>
    <property type="match status" value="1"/>
</dbReference>
<keyword evidence="2" id="KW-0255">Endonuclease</keyword>
<evidence type="ECO:0000313" key="5">
    <source>
        <dbReference type="Proteomes" id="UP001282288"/>
    </source>
</evidence>
<dbReference type="EMBL" id="JARAWC010000107">
    <property type="protein sequence ID" value="MDX2967382.1"/>
    <property type="molecule type" value="Genomic_DNA"/>
</dbReference>
<comment type="caution">
    <text evidence="2">The sequence shown here is derived from an EMBL/GenBank/DDBJ whole genome shotgun (WGS) entry which is preliminary data.</text>
</comment>
<dbReference type="AlphaFoldDB" id="A0AAP6ELJ4"/>
<dbReference type="Proteomes" id="UP001272987">
    <property type="component" value="Unassembled WGS sequence"/>
</dbReference>
<evidence type="ECO:0000313" key="2">
    <source>
        <dbReference type="EMBL" id="MDX2967382.1"/>
    </source>
</evidence>
<dbReference type="GO" id="GO:0004519">
    <property type="term" value="F:endonuclease activity"/>
    <property type="evidence" value="ECO:0007669"/>
    <property type="project" value="UniProtKB-KW"/>
</dbReference>
<reference evidence="2 4" key="1">
    <citation type="journal article" date="2023" name="Microb. Genom.">
        <title>Mesoterricola silvestris gen. nov., sp. nov., Mesoterricola sediminis sp. nov., Geothrix oryzae sp. nov., Geothrix edaphica sp. nov., Geothrix rubra sp. nov., and Geothrix limicola sp. nov., six novel members of Acidobacteriota isolated from soils.</title>
        <authorList>
            <person name="Weisberg A.J."/>
            <person name="Pearce E."/>
            <person name="Kramer C.G."/>
            <person name="Chang J.H."/>
            <person name="Clarke C.R."/>
        </authorList>
    </citation>
    <scope>NUCLEOTIDE SEQUENCE</scope>
    <source>
        <strain evidence="3 4">NB05-1H</strain>
        <strain evidence="2">NRRL_B-16521</strain>
    </source>
</reference>
<protein>
    <submittedName>
        <fullName evidence="2">HNH endonuclease</fullName>
    </submittedName>
</protein>
<dbReference type="EMBL" id="JARAWP010000010">
    <property type="protein sequence ID" value="MDX3019631.1"/>
    <property type="molecule type" value="Genomic_DNA"/>
</dbReference>
<keyword evidence="2" id="KW-0540">Nuclease</keyword>
<dbReference type="InterPro" id="IPR003615">
    <property type="entry name" value="HNH_nuc"/>
</dbReference>
<sequence>MACVSGRPSLSQDVDRALFAESAGTCLLCNTTLFPSDPARKRSISIAERAHIVAYSDDGPRANADLSQEFRDDPANIVLLCPNCHTKIDKAPESYPVESLLKAKKDRQRAIAYIGGTPTFANRRAAQKAARRLLLRNMTSFKTKGPNPETGAIYSREQAAIWSDCVLNEIVPTNRLLVALVEVNEDLATAGEMETAELLRQHTNALESKHRGETLLGPAPRFPKRAEALFSEANK</sequence>
<keyword evidence="4" id="KW-1185">Reference proteome</keyword>
<feature type="domain" description="HNH nuclease" evidence="1">
    <location>
        <begin position="38"/>
        <end position="90"/>
    </location>
</feature>
<gene>
    <name evidence="2" type="ORF">PV399_47970</name>
    <name evidence="3" type="ORF">PV666_17265</name>
</gene>
<dbReference type="Proteomes" id="UP001282288">
    <property type="component" value="Unassembled WGS sequence"/>
</dbReference>
<dbReference type="GeneID" id="69805032"/>
<accession>A0AAP6ELJ4</accession>
<name>A0AAP6ELJ4_9ACTN</name>
<evidence type="ECO:0000313" key="3">
    <source>
        <dbReference type="EMBL" id="MDX3019631.1"/>
    </source>
</evidence>
<evidence type="ECO:0000259" key="1">
    <source>
        <dbReference type="Pfam" id="PF13391"/>
    </source>
</evidence>
<organism evidence="2 5">
    <name type="scientific">Streptomyces acidiscabies</name>
    <dbReference type="NCBI Taxonomy" id="42234"/>
    <lineage>
        <taxon>Bacteria</taxon>
        <taxon>Bacillati</taxon>
        <taxon>Actinomycetota</taxon>
        <taxon>Actinomycetes</taxon>
        <taxon>Kitasatosporales</taxon>
        <taxon>Streptomycetaceae</taxon>
        <taxon>Streptomyces</taxon>
    </lineage>
</organism>
<dbReference type="CDD" id="cd00085">
    <property type="entry name" value="HNHc"/>
    <property type="match status" value="1"/>
</dbReference>
<dbReference type="RefSeq" id="WP_010352250.1">
    <property type="nucleotide sequence ID" value="NZ_BCMK01000195.1"/>
</dbReference>
<proteinExistence type="predicted"/>